<reference evidence="3 4" key="1">
    <citation type="journal article" date="2019" name="Emerg. Microbes Infect.">
        <title>Comprehensive subspecies identification of 175 nontuberculous mycobacteria species based on 7547 genomic profiles.</title>
        <authorList>
            <person name="Matsumoto Y."/>
            <person name="Kinjo T."/>
            <person name="Motooka D."/>
            <person name="Nabeya D."/>
            <person name="Jung N."/>
            <person name="Uechi K."/>
            <person name="Horii T."/>
            <person name="Iida T."/>
            <person name="Fujita J."/>
            <person name="Nakamura S."/>
        </authorList>
    </citation>
    <scope>NUCLEOTIDE SEQUENCE [LARGE SCALE GENOMIC DNA]</scope>
    <source>
        <strain evidence="3 4">JCM 12404</strain>
    </source>
</reference>
<evidence type="ECO:0000256" key="1">
    <source>
        <dbReference type="SAM" id="MobiDB-lite"/>
    </source>
</evidence>
<keyword evidence="2" id="KW-1133">Transmembrane helix</keyword>
<dbReference type="KEGG" id="mcoo:MCOO_37140"/>
<keyword evidence="2" id="KW-0812">Transmembrane</keyword>
<dbReference type="EMBL" id="AP022569">
    <property type="protein sequence ID" value="BBX47699.1"/>
    <property type="molecule type" value="Genomic_DNA"/>
</dbReference>
<dbReference type="RefSeq" id="WP_163778834.1">
    <property type="nucleotide sequence ID" value="NZ_AP022569.1"/>
</dbReference>
<proteinExistence type="predicted"/>
<gene>
    <name evidence="3" type="ORF">MCOO_37140</name>
</gene>
<name>A0A7I7L144_9MYCO</name>
<keyword evidence="4" id="KW-1185">Reference proteome</keyword>
<feature type="region of interest" description="Disordered" evidence="1">
    <location>
        <begin position="57"/>
        <end position="137"/>
    </location>
</feature>
<evidence type="ECO:0000256" key="2">
    <source>
        <dbReference type="SAM" id="Phobius"/>
    </source>
</evidence>
<dbReference type="Proteomes" id="UP000465866">
    <property type="component" value="Chromosome"/>
</dbReference>
<sequence>MEGSRRPDDVESFPTRDFSIDAADNPSPWYLQRWVLALWGLAVVILIATIIYGLTVLARGNGGGPPAPTTTHPSTTSSSRPTSTSPTPSSTSPTTTTDTETTIEPTPEPTAGPWTSQRPRHRWHRSNLPPLPPLPHF</sequence>
<dbReference type="AlphaFoldDB" id="A0A7I7L144"/>
<feature type="compositionally biased region" description="Low complexity" evidence="1">
    <location>
        <begin position="69"/>
        <end position="105"/>
    </location>
</feature>
<evidence type="ECO:0000313" key="3">
    <source>
        <dbReference type="EMBL" id="BBX47699.1"/>
    </source>
</evidence>
<keyword evidence="2" id="KW-0472">Membrane</keyword>
<protein>
    <submittedName>
        <fullName evidence="3">Uncharacterized protein</fullName>
    </submittedName>
</protein>
<evidence type="ECO:0000313" key="4">
    <source>
        <dbReference type="Proteomes" id="UP000465866"/>
    </source>
</evidence>
<accession>A0A7I7L144</accession>
<organism evidence="3 4">
    <name type="scientific">Mycobacterium cookii</name>
    <dbReference type="NCBI Taxonomy" id="1775"/>
    <lineage>
        <taxon>Bacteria</taxon>
        <taxon>Bacillati</taxon>
        <taxon>Actinomycetota</taxon>
        <taxon>Actinomycetes</taxon>
        <taxon>Mycobacteriales</taxon>
        <taxon>Mycobacteriaceae</taxon>
        <taxon>Mycobacterium</taxon>
    </lineage>
</organism>
<feature type="transmembrane region" description="Helical" evidence="2">
    <location>
        <begin position="34"/>
        <end position="54"/>
    </location>
</feature>